<feature type="compositionally biased region" description="Polar residues" evidence="1">
    <location>
        <begin position="61"/>
        <end position="70"/>
    </location>
</feature>
<dbReference type="AlphaFoldDB" id="A0A120FYI0"/>
<accession>A0A120FYI0</accession>
<gene>
    <name evidence="2" type="ORF">PFLmoz3_06177</name>
</gene>
<protein>
    <submittedName>
        <fullName evidence="2">Uncharacterized protein</fullName>
    </submittedName>
</protein>
<evidence type="ECO:0000313" key="2">
    <source>
        <dbReference type="EMBL" id="KWV73121.1"/>
    </source>
</evidence>
<proteinExistence type="predicted"/>
<comment type="caution">
    <text evidence="2">The sequence shown here is derived from an EMBL/GenBank/DDBJ whole genome shotgun (WGS) entry which is preliminary data.</text>
</comment>
<organism evidence="2 3">
    <name type="scientific">Pseudomonas fluorescens</name>
    <dbReference type="NCBI Taxonomy" id="294"/>
    <lineage>
        <taxon>Bacteria</taxon>
        <taxon>Pseudomonadati</taxon>
        <taxon>Pseudomonadota</taxon>
        <taxon>Gammaproteobacteria</taxon>
        <taxon>Pseudomonadales</taxon>
        <taxon>Pseudomonadaceae</taxon>
        <taxon>Pseudomonas</taxon>
    </lineage>
</organism>
<dbReference type="EMBL" id="LCYA01000286">
    <property type="protein sequence ID" value="KWV73121.1"/>
    <property type="molecule type" value="Genomic_DNA"/>
</dbReference>
<dbReference type="Proteomes" id="UP000061348">
    <property type="component" value="Unassembled WGS sequence"/>
</dbReference>
<name>A0A120FYI0_PSEFL</name>
<reference evidence="2 3" key="1">
    <citation type="submission" date="2015-05" db="EMBL/GenBank/DDBJ databases">
        <title>A genomic and transcriptomic approach to investigate the blue pigment phenotype in Pseudomonas fluorescens.</title>
        <authorList>
            <person name="Andreani N.A."/>
            <person name="Cardazzo B."/>
        </authorList>
    </citation>
    <scope>NUCLEOTIDE SEQUENCE [LARGE SCALE GENOMIC DNA]</scope>
    <source>
        <strain evidence="2 3">Ps_22</strain>
    </source>
</reference>
<feature type="compositionally biased region" description="Basic and acidic residues" evidence="1">
    <location>
        <begin position="1"/>
        <end position="12"/>
    </location>
</feature>
<evidence type="ECO:0000256" key="1">
    <source>
        <dbReference type="SAM" id="MobiDB-lite"/>
    </source>
</evidence>
<evidence type="ECO:0000313" key="3">
    <source>
        <dbReference type="Proteomes" id="UP000061348"/>
    </source>
</evidence>
<feature type="region of interest" description="Disordered" evidence="1">
    <location>
        <begin position="1"/>
        <end position="70"/>
    </location>
</feature>
<sequence length="70" mass="7865">MTKRDAHTDKKALRAGRPAGRAEHRPRRRWRARFTGNGVGQEPLRPLRRGREAPRLDVPDSTGSVPLQSG</sequence>
<feature type="compositionally biased region" description="Basic and acidic residues" evidence="1">
    <location>
        <begin position="49"/>
        <end position="58"/>
    </location>
</feature>